<evidence type="ECO:0000313" key="6">
    <source>
        <dbReference type="Proteomes" id="UP000480164"/>
    </source>
</evidence>
<dbReference type="KEGG" id="erwi:GN242_08530"/>
<evidence type="ECO:0000256" key="1">
    <source>
        <dbReference type="ARBA" id="ARBA00004196"/>
    </source>
</evidence>
<dbReference type="EMBL" id="WLZX01000001">
    <property type="protein sequence ID" value="MTD26215.1"/>
    <property type="molecule type" value="Genomic_DNA"/>
</dbReference>
<dbReference type="EMBL" id="CP046509">
    <property type="protein sequence ID" value="QGU87252.1"/>
    <property type="molecule type" value="Genomic_DNA"/>
</dbReference>
<keyword evidence="2" id="KW-0175">Coiled coil</keyword>
<dbReference type="RefSeq" id="WP_156287289.1">
    <property type="nucleotide sequence ID" value="NZ_CP046509.1"/>
</dbReference>
<reference evidence="4 5" key="2">
    <citation type="submission" date="2019-12" db="EMBL/GenBank/DDBJ databases">
        <title>Erwinia sp. nov., isolated from droppings of birds in the Qinghai-Tiebt plateau of China.</title>
        <authorList>
            <person name="Ge Y."/>
        </authorList>
    </citation>
    <scope>NUCLEOTIDE SEQUENCE [LARGE SCALE GENOMIC DNA]</scope>
    <source>
        <strain evidence="4 5">J780</strain>
    </source>
</reference>
<evidence type="ECO:0000313" key="3">
    <source>
        <dbReference type="EMBL" id="MTD26215.1"/>
    </source>
</evidence>
<dbReference type="AlphaFoldDB" id="A0A6I6ERY3"/>
<dbReference type="GO" id="GO:0030313">
    <property type="term" value="C:cell envelope"/>
    <property type="evidence" value="ECO:0007669"/>
    <property type="project" value="UniProtKB-SubCell"/>
</dbReference>
<accession>A0A6I6ERY3</accession>
<gene>
    <name evidence="3" type="ORF">GK011_04545</name>
    <name evidence="4" type="ORF">GN242_08530</name>
</gene>
<dbReference type="Proteomes" id="UP000424752">
    <property type="component" value="Chromosome"/>
</dbReference>
<dbReference type="PANTHER" id="PTHR32347">
    <property type="entry name" value="EFFLUX SYSTEM COMPONENT YKNX-RELATED"/>
    <property type="match status" value="1"/>
</dbReference>
<evidence type="ECO:0000256" key="2">
    <source>
        <dbReference type="ARBA" id="ARBA00023054"/>
    </source>
</evidence>
<name>A0A6I6ERY3_9GAMM</name>
<protein>
    <submittedName>
        <fullName evidence="4">HlyD family efflux transporter periplasmic adaptor subunit</fullName>
    </submittedName>
</protein>
<dbReference type="PANTHER" id="PTHR32347:SF23">
    <property type="entry name" value="BLL5650 PROTEIN"/>
    <property type="match status" value="1"/>
</dbReference>
<sequence>MSSTAPPAPERVFAEFFQLECRARAAKTSETLAWSIVNDGQKLFGFRHVALIINGRVRAVTGVSVPDPHAPFIAFIERAAKQLIAGQHAGEAGIIQADWLDAQSQRDWQTLSAAEALWVPLNDRHGQLFGGLWLARDTPWQEAERLLAQQLGDVYSHAWLALEPRKAWQPRLPKLKILAAAVAVIVVMLIPVRQSVLAPAEVVPLGGRVVTAPLDGVIAQFMVKPNQPVKKDDLLVRFDNTVLKAQADVAERALDVAEAERRTGGQRAFQDADSKSKLDLLSAQVEQKRAELNYARDLLQRSEVRAERDGIAVFADAERLVGKPVRTGERLMELADPRQAELKIELDVGDVIPFPADAGVALFLDSDPLHRHDAQLTRVAYEAAMTPSGLLAYRLDARFVNSTPRIGLRGTAKIYGEYVPLAAYLFRRPLAALRKTVGL</sequence>
<accession>A0A6L6GKU4</accession>
<evidence type="ECO:0000313" key="4">
    <source>
        <dbReference type="EMBL" id="QGU87252.1"/>
    </source>
</evidence>
<dbReference type="Gene3D" id="2.40.50.100">
    <property type="match status" value="1"/>
</dbReference>
<dbReference type="Gene3D" id="1.10.287.470">
    <property type="entry name" value="Helix hairpin bin"/>
    <property type="match status" value="1"/>
</dbReference>
<comment type="subcellular location">
    <subcellularLocation>
        <location evidence="1">Cell envelope</location>
    </subcellularLocation>
</comment>
<reference evidence="3 6" key="1">
    <citation type="submission" date="2019-11" db="EMBL/GenBank/DDBJ databases">
        <title>Erwinia sp. nov., isolated from feces of birds in Tibet plateau of China.</title>
        <authorList>
            <person name="Ge Y."/>
        </authorList>
    </citation>
    <scope>NUCLEOTIDE SEQUENCE [LARGE SCALE GENOMIC DNA]</scope>
    <source>
        <strain evidence="3 6">J316</strain>
    </source>
</reference>
<dbReference type="Proteomes" id="UP000480164">
    <property type="component" value="Unassembled WGS sequence"/>
</dbReference>
<keyword evidence="6" id="KW-1185">Reference proteome</keyword>
<organism evidence="4 5">
    <name type="scientific">Erwinia sorbitola</name>
    <dbReference type="NCBI Taxonomy" id="2681984"/>
    <lineage>
        <taxon>Bacteria</taxon>
        <taxon>Pseudomonadati</taxon>
        <taxon>Pseudomonadota</taxon>
        <taxon>Gammaproteobacteria</taxon>
        <taxon>Enterobacterales</taxon>
        <taxon>Erwiniaceae</taxon>
        <taxon>Erwinia</taxon>
    </lineage>
</organism>
<dbReference type="SUPFAM" id="SSF111369">
    <property type="entry name" value="HlyD-like secretion proteins"/>
    <property type="match status" value="1"/>
</dbReference>
<evidence type="ECO:0000313" key="5">
    <source>
        <dbReference type="Proteomes" id="UP000424752"/>
    </source>
</evidence>
<proteinExistence type="predicted"/>
<dbReference type="InterPro" id="IPR050465">
    <property type="entry name" value="UPF0194_transport"/>
</dbReference>